<reference evidence="2 3" key="1">
    <citation type="submission" date="2015-11" db="EMBL/GenBank/DDBJ databases">
        <title>Genomic analysis of 38 Legionella species identifies large and diverse effector repertoires.</title>
        <authorList>
            <person name="Burstein D."/>
            <person name="Amaro F."/>
            <person name="Zusman T."/>
            <person name="Lifshitz Z."/>
            <person name="Cohen O."/>
            <person name="Gilbert J.A."/>
            <person name="Pupko T."/>
            <person name="Shuman H.A."/>
            <person name="Segal G."/>
        </authorList>
    </citation>
    <scope>NUCLEOTIDE SEQUENCE [LARGE SCALE GENOMIC DNA]</scope>
    <source>
        <strain evidence="2 3">Mt.St.Helens-4</strain>
    </source>
</reference>
<sequence>MLKKDTQFIRNELELNRLYALQERSNAENYQIISFCIMNIRALEEYPLINCDDDTQLELLTLRGDYYLSLFKTLSEIKNPTKEDISDCLKYREIAYEYHPEDVKKIEQEFQLKEAKLNLDEDFSLALYLTELERKGELRDELEQKETLLEGQEPNENLIEEPEHNEKHHPREPEKNETLLEEAEQREKHLQELEQNEDPEELEPNEEFVFIESVQENAVHSKKTYPLSQEDIKKNYHNSLFDWAKNTHPEVLERYITKIIDKKYSPLLPTFSFRQRTEPVKEYLRTSKNESGDNRLAYILSSGSQEDGALNQLLVKGLTPFMLRKQSIPTIALAIQDKSFEQNIIEITRDVVLFAKKDKRFIHPFSDVGISLVYRAIYDWVDSLTEKSFQSLIKSSLKQYEATTWGSYWGSSRRTVVEGYLKENCNSKALAMIFMNNIETPALNECLLTKIVETIKKEIISGEYPKMKQDLKYKLIEDINLKEHKDFYLANLRMHHETIAAAAKNSQSVTPSNVY</sequence>
<dbReference type="Proteomes" id="UP000054621">
    <property type="component" value="Unassembled WGS sequence"/>
</dbReference>
<feature type="region of interest" description="Disordered" evidence="1">
    <location>
        <begin position="184"/>
        <end position="203"/>
    </location>
</feature>
<dbReference type="eggNOG" id="ENOG5032NE6">
    <property type="taxonomic scope" value="Bacteria"/>
</dbReference>
<evidence type="ECO:0000256" key="1">
    <source>
        <dbReference type="SAM" id="MobiDB-lite"/>
    </source>
</evidence>
<dbReference type="PATRIC" id="fig|28087.4.peg.689"/>
<comment type="caution">
    <text evidence="2">The sequence shown here is derived from an EMBL/GenBank/DDBJ whole genome shotgun (WGS) entry which is preliminary data.</text>
</comment>
<dbReference type="OrthoDB" id="5652558at2"/>
<gene>
    <name evidence="2" type="ORF">Lsai_0643</name>
</gene>
<name>A0A0W0YS71_9GAMM</name>
<protein>
    <submittedName>
        <fullName evidence="2">Uncharacterized protein</fullName>
    </submittedName>
</protein>
<dbReference type="RefSeq" id="WP_027272147.1">
    <property type="nucleotide sequence ID" value="NZ_CAAAJE010000032.1"/>
</dbReference>
<feature type="region of interest" description="Disordered" evidence="1">
    <location>
        <begin position="147"/>
        <end position="175"/>
    </location>
</feature>
<feature type="compositionally biased region" description="Acidic residues" evidence="1">
    <location>
        <begin position="194"/>
        <end position="203"/>
    </location>
</feature>
<dbReference type="STRING" id="28087.Lsai_0643"/>
<organism evidence="2 3">
    <name type="scientific">Legionella sainthelensi</name>
    <dbReference type="NCBI Taxonomy" id="28087"/>
    <lineage>
        <taxon>Bacteria</taxon>
        <taxon>Pseudomonadati</taxon>
        <taxon>Pseudomonadota</taxon>
        <taxon>Gammaproteobacteria</taxon>
        <taxon>Legionellales</taxon>
        <taxon>Legionellaceae</taxon>
        <taxon>Legionella</taxon>
    </lineage>
</organism>
<dbReference type="EMBL" id="LNYV01000006">
    <property type="protein sequence ID" value="KTD59551.1"/>
    <property type="molecule type" value="Genomic_DNA"/>
</dbReference>
<proteinExistence type="predicted"/>
<evidence type="ECO:0000313" key="2">
    <source>
        <dbReference type="EMBL" id="KTD59551.1"/>
    </source>
</evidence>
<evidence type="ECO:0000313" key="3">
    <source>
        <dbReference type="Proteomes" id="UP000054621"/>
    </source>
</evidence>
<dbReference type="AlphaFoldDB" id="A0A0W0YS71"/>
<accession>A0A0W0YS71</accession>
<feature type="compositionally biased region" description="Basic and acidic residues" evidence="1">
    <location>
        <begin position="161"/>
        <end position="175"/>
    </location>
</feature>